<organism evidence="2 3">
    <name type="scientific">Eubacterium multiforme</name>
    <dbReference type="NCBI Taxonomy" id="83339"/>
    <lineage>
        <taxon>Bacteria</taxon>
        <taxon>Bacillati</taxon>
        <taxon>Bacillota</taxon>
        <taxon>Clostridia</taxon>
        <taxon>Eubacteriales</taxon>
        <taxon>Eubacteriaceae</taxon>
        <taxon>Eubacterium</taxon>
    </lineage>
</organism>
<proteinExistence type="predicted"/>
<dbReference type="InterPro" id="IPR052018">
    <property type="entry name" value="PHP_domain"/>
</dbReference>
<dbReference type="EMBL" id="JAUSUF010000001">
    <property type="protein sequence ID" value="MDQ0148471.1"/>
    <property type="molecule type" value="Genomic_DNA"/>
</dbReference>
<dbReference type="CDD" id="cd07438">
    <property type="entry name" value="PHP_HisPPase_AMP"/>
    <property type="match status" value="1"/>
</dbReference>
<keyword evidence="3" id="KW-1185">Reference proteome</keyword>
<feature type="domain" description="Polymerase/histidinol phosphatase N-terminal" evidence="1">
    <location>
        <begin position="4"/>
        <end position="69"/>
    </location>
</feature>
<name>A0ABT9UQP3_9FIRM</name>
<dbReference type="PANTHER" id="PTHR42924:SF3">
    <property type="entry name" value="POLYMERASE_HISTIDINOL PHOSPHATASE N-TERMINAL DOMAIN-CONTAINING PROTEIN"/>
    <property type="match status" value="1"/>
</dbReference>
<gene>
    <name evidence="2" type="ORF">J2S18_000388</name>
</gene>
<comment type="caution">
    <text evidence="2">The sequence shown here is derived from an EMBL/GenBank/DDBJ whole genome shotgun (WGS) entry which is preliminary data.</text>
</comment>
<evidence type="ECO:0000259" key="1">
    <source>
        <dbReference type="SMART" id="SM00481"/>
    </source>
</evidence>
<dbReference type="SUPFAM" id="SSF89550">
    <property type="entry name" value="PHP domain-like"/>
    <property type="match status" value="1"/>
</dbReference>
<dbReference type="RefSeq" id="WP_307482551.1">
    <property type="nucleotide sequence ID" value="NZ_JAUSUF010000001.1"/>
</dbReference>
<sequence length="277" mass="31628">MPKVDFHVHTNKSDGLLSPKEVVDRAYKNGVEILAITDHDTINGLSEAIDEAKVKNIKLIPGIEFSCNYNNESIHLLGFFKDDSYKSENFIEILNNIQEKRILRAKKMIEKLSDEFNININFEDVLKHGKNVVARPHIAKAIIDAGYSYTHDYIFDNFIGKDKPAYVPTNKITIEEGIEVLHKFNALVFLAHPVLIKNSSLEDFLKFNLDGIEAVYFLNSKEDEKYLLDFAKKHNLLVSAGSDCHGDFKNDKRHGDIGDMPLKDEYLSKLLENLNMK</sequence>
<reference evidence="2 3" key="1">
    <citation type="submission" date="2023-07" db="EMBL/GenBank/DDBJ databases">
        <title>Genomic Encyclopedia of Type Strains, Phase IV (KMG-IV): sequencing the most valuable type-strain genomes for metagenomic binning, comparative biology and taxonomic classification.</title>
        <authorList>
            <person name="Goeker M."/>
        </authorList>
    </citation>
    <scope>NUCLEOTIDE SEQUENCE [LARGE SCALE GENOMIC DNA]</scope>
    <source>
        <strain evidence="2 3">DSM 20694</strain>
    </source>
</reference>
<dbReference type="InterPro" id="IPR003141">
    <property type="entry name" value="Pol/His_phosphatase_N"/>
</dbReference>
<evidence type="ECO:0000313" key="2">
    <source>
        <dbReference type="EMBL" id="MDQ0148471.1"/>
    </source>
</evidence>
<dbReference type="Gene3D" id="3.20.20.140">
    <property type="entry name" value="Metal-dependent hydrolases"/>
    <property type="match status" value="1"/>
</dbReference>
<dbReference type="Proteomes" id="UP001228504">
    <property type="component" value="Unassembled WGS sequence"/>
</dbReference>
<accession>A0ABT9UQP3</accession>
<dbReference type="InterPro" id="IPR016195">
    <property type="entry name" value="Pol/histidinol_Pase-like"/>
</dbReference>
<evidence type="ECO:0000313" key="3">
    <source>
        <dbReference type="Proteomes" id="UP001228504"/>
    </source>
</evidence>
<dbReference type="InterPro" id="IPR004013">
    <property type="entry name" value="PHP_dom"/>
</dbReference>
<dbReference type="SMART" id="SM00481">
    <property type="entry name" value="POLIIIAc"/>
    <property type="match status" value="1"/>
</dbReference>
<dbReference type="Pfam" id="PF02811">
    <property type="entry name" value="PHP"/>
    <property type="match status" value="1"/>
</dbReference>
<dbReference type="PANTHER" id="PTHR42924">
    <property type="entry name" value="EXONUCLEASE"/>
    <property type="match status" value="1"/>
</dbReference>
<protein>
    <submittedName>
        <fullName evidence="2">Metal-dependent phosphoesterase TrpH</fullName>
    </submittedName>
</protein>
<dbReference type="Gene3D" id="1.10.150.650">
    <property type="match status" value="1"/>
</dbReference>